<reference evidence="1 2" key="1">
    <citation type="submission" date="2018-12" db="EMBL/GenBank/DDBJ databases">
        <title>Draft genome sequence of Embleya hyalina NBRC 13850T.</title>
        <authorList>
            <person name="Komaki H."/>
            <person name="Hosoyama A."/>
            <person name="Kimura A."/>
            <person name="Ichikawa N."/>
            <person name="Tamura T."/>
        </authorList>
    </citation>
    <scope>NUCLEOTIDE SEQUENCE [LARGE SCALE GENOMIC DNA]</scope>
    <source>
        <strain evidence="1 2">NBRC 13850</strain>
    </source>
</reference>
<gene>
    <name evidence="1" type="ORF">EHYA_00871</name>
</gene>
<protein>
    <submittedName>
        <fullName evidence="1">Uncharacterized protein</fullName>
    </submittedName>
</protein>
<accession>A0A401YF88</accession>
<keyword evidence="2" id="KW-1185">Reference proteome</keyword>
<evidence type="ECO:0000313" key="1">
    <source>
        <dbReference type="EMBL" id="GCD93228.1"/>
    </source>
</evidence>
<dbReference type="EMBL" id="BIFH01000013">
    <property type="protein sequence ID" value="GCD93228.1"/>
    <property type="molecule type" value="Genomic_DNA"/>
</dbReference>
<dbReference type="AlphaFoldDB" id="A0A401YF88"/>
<comment type="caution">
    <text evidence="1">The sequence shown here is derived from an EMBL/GenBank/DDBJ whole genome shotgun (WGS) entry which is preliminary data.</text>
</comment>
<evidence type="ECO:0000313" key="2">
    <source>
        <dbReference type="Proteomes" id="UP000286931"/>
    </source>
</evidence>
<sequence>MPARVLGRLLTLSAGSAPAGDAGRSPRAIPEPDAAAMRDLIRESAYWIGVPADPGHTDDGTAVVRLSVLPRPWHPGRKPPERVDRTATLDLRRGTWELTPQI</sequence>
<proteinExistence type="predicted"/>
<organism evidence="1 2">
    <name type="scientific">Embleya hyalina</name>
    <dbReference type="NCBI Taxonomy" id="516124"/>
    <lineage>
        <taxon>Bacteria</taxon>
        <taxon>Bacillati</taxon>
        <taxon>Actinomycetota</taxon>
        <taxon>Actinomycetes</taxon>
        <taxon>Kitasatosporales</taxon>
        <taxon>Streptomycetaceae</taxon>
        <taxon>Embleya</taxon>
    </lineage>
</organism>
<name>A0A401YF88_9ACTN</name>
<dbReference type="Proteomes" id="UP000286931">
    <property type="component" value="Unassembled WGS sequence"/>
</dbReference>